<keyword evidence="2" id="KW-1185">Reference proteome</keyword>
<gene>
    <name evidence="1" type="ORF">RPERSI_LOCUS14630</name>
</gene>
<dbReference type="Proteomes" id="UP000789920">
    <property type="component" value="Unassembled WGS sequence"/>
</dbReference>
<proteinExistence type="predicted"/>
<protein>
    <submittedName>
        <fullName evidence="1">36579_t:CDS:1</fullName>
    </submittedName>
</protein>
<comment type="caution">
    <text evidence="1">The sequence shown here is derived from an EMBL/GenBank/DDBJ whole genome shotgun (WGS) entry which is preliminary data.</text>
</comment>
<accession>A0ACA9QL71</accession>
<evidence type="ECO:0000313" key="1">
    <source>
        <dbReference type="EMBL" id="CAG8755458.1"/>
    </source>
</evidence>
<sequence length="45" mass="5212">VGLKVDEMDFADHLLDEKIDIPFIAKVTGLTKEEVEKLKRTIYHL</sequence>
<name>A0ACA9QL71_9GLOM</name>
<dbReference type="EMBL" id="CAJVQC010034044">
    <property type="protein sequence ID" value="CAG8755458.1"/>
    <property type="molecule type" value="Genomic_DNA"/>
</dbReference>
<feature type="non-terminal residue" evidence="1">
    <location>
        <position position="1"/>
    </location>
</feature>
<evidence type="ECO:0000313" key="2">
    <source>
        <dbReference type="Proteomes" id="UP000789920"/>
    </source>
</evidence>
<reference evidence="1" key="1">
    <citation type="submission" date="2021-06" db="EMBL/GenBank/DDBJ databases">
        <authorList>
            <person name="Kallberg Y."/>
            <person name="Tangrot J."/>
            <person name="Rosling A."/>
        </authorList>
    </citation>
    <scope>NUCLEOTIDE SEQUENCE</scope>
    <source>
        <strain evidence="1">MA461A</strain>
    </source>
</reference>
<organism evidence="1 2">
    <name type="scientific">Racocetra persica</name>
    <dbReference type="NCBI Taxonomy" id="160502"/>
    <lineage>
        <taxon>Eukaryota</taxon>
        <taxon>Fungi</taxon>
        <taxon>Fungi incertae sedis</taxon>
        <taxon>Mucoromycota</taxon>
        <taxon>Glomeromycotina</taxon>
        <taxon>Glomeromycetes</taxon>
        <taxon>Diversisporales</taxon>
        <taxon>Gigasporaceae</taxon>
        <taxon>Racocetra</taxon>
    </lineage>
</organism>